<evidence type="ECO:0000313" key="7">
    <source>
        <dbReference type="EMBL" id="RNM43179.1"/>
    </source>
</evidence>
<dbReference type="CDD" id="cd05466">
    <property type="entry name" value="PBP2_LTTR_substrate"/>
    <property type="match status" value="1"/>
</dbReference>
<dbReference type="InterPro" id="IPR000847">
    <property type="entry name" value="LysR_HTH_N"/>
</dbReference>
<evidence type="ECO:0000313" key="9">
    <source>
        <dbReference type="Proteomes" id="UP000270112"/>
    </source>
</evidence>
<protein>
    <submittedName>
        <fullName evidence="7">LysR family transcriptional regulator</fullName>
    </submittedName>
</protein>
<dbReference type="InterPro" id="IPR005119">
    <property type="entry name" value="LysR_subst-bd"/>
</dbReference>
<feature type="domain" description="HTH lysR-type" evidence="5">
    <location>
        <begin position="1"/>
        <end position="58"/>
    </location>
</feature>
<dbReference type="GO" id="GO:0005829">
    <property type="term" value="C:cytosol"/>
    <property type="evidence" value="ECO:0007669"/>
    <property type="project" value="TreeGrafter"/>
</dbReference>
<reference evidence="7" key="3">
    <citation type="journal article" date="2019" name="Microbiol. Resour. Announc.">
        <title>Draft Genome Sequences of Type Strains of Gordonibacter faecihominis, Paraeggerthella hongkongensis, Parvibacter caecicola,Slackia equolifaciens, Slackia faecicanis, and Slackia isoflavoniconvertens.</title>
        <authorList>
            <person name="Danylec N."/>
            <person name="Stoll D.A."/>
            <person name="Dotsch A."/>
            <person name="Huch M."/>
        </authorList>
    </citation>
    <scope>NUCLEOTIDE SEQUENCE</scope>
    <source>
        <strain evidence="7">DSM 16107</strain>
    </source>
</reference>
<comment type="caution">
    <text evidence="7">The sequence shown here is derived from an EMBL/GenBank/DDBJ whole genome shotgun (WGS) entry which is preliminary data.</text>
</comment>
<dbReference type="GO" id="GO:0003700">
    <property type="term" value="F:DNA-binding transcription factor activity"/>
    <property type="evidence" value="ECO:0007669"/>
    <property type="project" value="InterPro"/>
</dbReference>
<dbReference type="EMBL" id="PPTT01000011">
    <property type="protein sequence ID" value="RDB69158.1"/>
    <property type="molecule type" value="Genomic_DNA"/>
</dbReference>
<dbReference type="AlphaFoldDB" id="A0A3N0J1R9"/>
<dbReference type="SUPFAM" id="SSF53850">
    <property type="entry name" value="Periplasmic binding protein-like II"/>
    <property type="match status" value="1"/>
</dbReference>
<dbReference type="InterPro" id="IPR050950">
    <property type="entry name" value="HTH-type_LysR_regulators"/>
</dbReference>
<evidence type="ECO:0000259" key="5">
    <source>
        <dbReference type="PROSITE" id="PS50931"/>
    </source>
</evidence>
<dbReference type="OrthoDB" id="4131546at2"/>
<gene>
    <name evidence="6" type="ORF">C1876_07945</name>
    <name evidence="7" type="ORF">DMP09_01655</name>
</gene>
<keyword evidence="8" id="KW-1185">Reference proteome</keyword>
<dbReference type="Gene3D" id="1.10.10.10">
    <property type="entry name" value="Winged helix-like DNA-binding domain superfamily/Winged helix DNA-binding domain"/>
    <property type="match status" value="1"/>
</dbReference>
<dbReference type="RefSeq" id="WP_114546183.1">
    <property type="nucleotide sequence ID" value="NZ_JAJCHC010000006.1"/>
</dbReference>
<evidence type="ECO:0000256" key="2">
    <source>
        <dbReference type="ARBA" id="ARBA00023015"/>
    </source>
</evidence>
<keyword evidence="4" id="KW-0804">Transcription</keyword>
<evidence type="ECO:0000313" key="8">
    <source>
        <dbReference type="Proteomes" id="UP000253817"/>
    </source>
</evidence>
<accession>A0A3N0J1R9</accession>
<reference evidence="6 8" key="1">
    <citation type="journal article" date="2018" name="Elife">
        <title>Discovery and characterization of a prevalent human gut bacterial enzyme sufficient for the inactivation of a family of plant toxins.</title>
        <authorList>
            <person name="Koppel N."/>
            <person name="Bisanz J.E."/>
            <person name="Pandelia M.E."/>
            <person name="Turnbaugh P.J."/>
            <person name="Balskus E.P."/>
        </authorList>
    </citation>
    <scope>NUCLEOTIDE SEQUENCE [LARGE SCALE GENOMIC DNA]</scope>
    <source>
        <strain evidence="6 8">DSM 16107</strain>
    </source>
</reference>
<keyword evidence="3" id="KW-0238">DNA-binding</keyword>
<keyword evidence="2" id="KW-0805">Transcription regulation</keyword>
<evidence type="ECO:0000256" key="1">
    <source>
        <dbReference type="ARBA" id="ARBA00009437"/>
    </source>
</evidence>
<dbReference type="InterPro" id="IPR036390">
    <property type="entry name" value="WH_DNA-bd_sf"/>
</dbReference>
<reference evidence="9" key="2">
    <citation type="submission" date="2018-05" db="EMBL/GenBank/DDBJ databases">
        <title>Genome Sequencing of selected type strains of the family Eggerthellaceae.</title>
        <authorList>
            <person name="Danylec N."/>
            <person name="Stoll D.A."/>
            <person name="Doetsch A."/>
            <person name="Huch M."/>
        </authorList>
    </citation>
    <scope>NUCLEOTIDE SEQUENCE [LARGE SCALE GENOMIC DNA]</scope>
    <source>
        <strain evidence="9">DSM 16107</strain>
    </source>
</reference>
<dbReference type="SUPFAM" id="SSF46785">
    <property type="entry name" value="Winged helix' DNA-binding domain"/>
    <property type="match status" value="1"/>
</dbReference>
<dbReference type="Pfam" id="PF00126">
    <property type="entry name" value="HTH_1"/>
    <property type="match status" value="1"/>
</dbReference>
<comment type="similarity">
    <text evidence="1">Belongs to the LysR transcriptional regulatory family.</text>
</comment>
<proteinExistence type="inferred from homology"/>
<dbReference type="InterPro" id="IPR036388">
    <property type="entry name" value="WH-like_DNA-bd_sf"/>
</dbReference>
<dbReference type="PANTHER" id="PTHR30419">
    <property type="entry name" value="HTH-TYPE TRANSCRIPTIONAL REGULATOR YBHD"/>
    <property type="match status" value="1"/>
</dbReference>
<name>A0A3N0J1R9_9ACTN</name>
<sequence length="302" mass="33432">MGNQKYDAFLKVAETGSFKQAAHDLGYTQAGISYLVSTLERELDVPLFVRDYGGAHLTTDGADLLPWVQNVCNSERQLEMRLAELKHLESGVVRVAAFTSTAIQWFPGIAKRFLEQHPGIDLQLICVDDEDELEAAVWRGDADCGFFVYPIKHDLFAIPLRKDPLLVVLPPDHPLADAPFVPREALAEGPYIRLKSGTSSEMETLFRNNDVEPDVRFTIDSDYAVMSMVSAGLGFSVLPDLILRDAPFPLAIKQPEVETSREIAIALRSMETASVATRAFLDVTQQWIADTYGDEAAEDGGR</sequence>
<evidence type="ECO:0000256" key="3">
    <source>
        <dbReference type="ARBA" id="ARBA00023125"/>
    </source>
</evidence>
<dbReference type="Proteomes" id="UP000270112">
    <property type="component" value="Unassembled WGS sequence"/>
</dbReference>
<evidence type="ECO:0000313" key="6">
    <source>
        <dbReference type="EMBL" id="RDB69158.1"/>
    </source>
</evidence>
<dbReference type="GO" id="GO:0003677">
    <property type="term" value="F:DNA binding"/>
    <property type="evidence" value="ECO:0007669"/>
    <property type="project" value="UniProtKB-KW"/>
</dbReference>
<dbReference type="Proteomes" id="UP000253817">
    <property type="component" value="Unassembled WGS sequence"/>
</dbReference>
<dbReference type="EMBL" id="QICC01000003">
    <property type="protein sequence ID" value="RNM43179.1"/>
    <property type="molecule type" value="Genomic_DNA"/>
</dbReference>
<organism evidence="7 9">
    <name type="scientific">Eggerthella sinensis</name>
    <dbReference type="NCBI Taxonomy" id="242230"/>
    <lineage>
        <taxon>Bacteria</taxon>
        <taxon>Bacillati</taxon>
        <taxon>Actinomycetota</taxon>
        <taxon>Coriobacteriia</taxon>
        <taxon>Eggerthellales</taxon>
        <taxon>Eggerthellaceae</taxon>
        <taxon>Eggerthella</taxon>
    </lineage>
</organism>
<dbReference type="PROSITE" id="PS50931">
    <property type="entry name" value="HTH_LYSR"/>
    <property type="match status" value="1"/>
</dbReference>
<dbReference type="Pfam" id="PF03466">
    <property type="entry name" value="LysR_substrate"/>
    <property type="match status" value="1"/>
</dbReference>
<dbReference type="PANTHER" id="PTHR30419:SF28">
    <property type="entry name" value="HTH-TYPE TRANSCRIPTIONAL REGULATOR BSDA"/>
    <property type="match status" value="1"/>
</dbReference>
<dbReference type="Gene3D" id="3.40.190.290">
    <property type="match status" value="1"/>
</dbReference>
<evidence type="ECO:0000256" key="4">
    <source>
        <dbReference type="ARBA" id="ARBA00023163"/>
    </source>
</evidence>